<evidence type="ECO:0000313" key="1">
    <source>
        <dbReference type="EMBL" id="ARF10653.1"/>
    </source>
</evidence>
<name>A0A1V0SG18_9VIRU</name>
<dbReference type="EMBL" id="KY684104">
    <property type="protein sequence ID" value="ARF10653.1"/>
    <property type="molecule type" value="Genomic_DNA"/>
</dbReference>
<protein>
    <submittedName>
        <fullName evidence="1">Uncharacterized protein</fullName>
    </submittedName>
</protein>
<organism evidence="1">
    <name type="scientific">Hokovirus HKV1</name>
    <dbReference type="NCBI Taxonomy" id="1977638"/>
    <lineage>
        <taxon>Viruses</taxon>
        <taxon>Varidnaviria</taxon>
        <taxon>Bamfordvirae</taxon>
        <taxon>Nucleocytoviricota</taxon>
        <taxon>Megaviricetes</taxon>
        <taxon>Imitervirales</taxon>
        <taxon>Mimiviridae</taxon>
        <taxon>Klosneuvirinae</taxon>
        <taxon>Hokovirus</taxon>
    </lineage>
</organism>
<proteinExistence type="predicted"/>
<accession>A0A1V0SG18</accession>
<reference evidence="1" key="1">
    <citation type="journal article" date="2017" name="Science">
        <title>Giant viruses with an expanded complement of translation system components.</title>
        <authorList>
            <person name="Schulz F."/>
            <person name="Yutin N."/>
            <person name="Ivanova N.N."/>
            <person name="Ortega D.R."/>
            <person name="Lee T.K."/>
            <person name="Vierheilig J."/>
            <person name="Daims H."/>
            <person name="Horn M."/>
            <person name="Wagner M."/>
            <person name="Jensen G.J."/>
            <person name="Kyrpides N.C."/>
            <person name="Koonin E.V."/>
            <person name="Woyke T."/>
        </authorList>
    </citation>
    <scope>NUCLEOTIDE SEQUENCE</scope>
    <source>
        <strain evidence="1">HKV1</strain>
    </source>
</reference>
<gene>
    <name evidence="1" type="ORF">Hokovirus_2_180</name>
</gene>
<sequence>MKISKETENILTFNALLLCDIADIPLTRKMLKQIEYDEYTYKYLYFKVYDNSSHKYEYYEIIIPSILFSYFNSLSILNNDNHIGYHYCFKKNTVDCDKIEPLQKQFIKEQVLRRNKIVTQQENMNLYNIIDIIKIISDIKFMNELINNKFLYQANVERLLA</sequence>